<feature type="domain" description="DUF6273" evidence="2">
    <location>
        <begin position="269"/>
        <end position="407"/>
    </location>
</feature>
<comment type="caution">
    <text evidence="3">The sequence shown here is derived from an EMBL/GenBank/DDBJ whole genome shotgun (WGS) entry which is preliminary data.</text>
</comment>
<gene>
    <name evidence="3" type="ORF">DXC39_32215</name>
</gene>
<evidence type="ECO:0000256" key="1">
    <source>
        <dbReference type="SAM" id="Phobius"/>
    </source>
</evidence>
<dbReference type="Pfam" id="PF19789">
    <property type="entry name" value="DUF6273"/>
    <property type="match status" value="2"/>
</dbReference>
<organism evidence="3 4">
    <name type="scientific">Hungatella hathewayi</name>
    <dbReference type="NCBI Taxonomy" id="154046"/>
    <lineage>
        <taxon>Bacteria</taxon>
        <taxon>Bacillati</taxon>
        <taxon>Bacillota</taxon>
        <taxon>Clostridia</taxon>
        <taxon>Lachnospirales</taxon>
        <taxon>Lachnospiraceae</taxon>
        <taxon>Hungatella</taxon>
    </lineage>
</organism>
<name>A0A3E4TMI6_9FIRM</name>
<evidence type="ECO:0000259" key="2">
    <source>
        <dbReference type="Pfam" id="PF19789"/>
    </source>
</evidence>
<sequence length="412" mass="46464">MNTVVRIKKRHALVGLMVGCSVAGFLFGFTAHAETVNGNTSYQVGESIQVETGLEDGYSTMDFTCLDTNYKGGYLFVSDDVIPYTLSSRYGSSDNDYTNSDARIWLNQYFADTLSVAQDILPVKLEETEDSISDRVFCLSIDEVKKNSYKAIARKTWSPQRGMRYYWTRSKRENTANQAYMVQYNGHIASSRVSLSEAGLRPAFVLGRPDEDVSQGKIWYEGDTQEREIHGKNYMFRCIDPNYCDAGGNRVGALFLCDSIIGGNECVFDKNHNNWGASDLRKWLNEELEDTEEIADTVTTVGYTYAGKSSDYLVSDRKFTKRRQTSASVEDKMFCLSLEEALRYANRLWKLNGSESDNFNLAGSHTMGYWLRTPAARDGNLCYAVTYDGRVAPEQVNNNKIGIRPVFVAIQE</sequence>
<reference evidence="3 4" key="1">
    <citation type="submission" date="2018-08" db="EMBL/GenBank/DDBJ databases">
        <title>A genome reference for cultivated species of the human gut microbiota.</title>
        <authorList>
            <person name="Zou Y."/>
            <person name="Xue W."/>
            <person name="Luo G."/>
        </authorList>
    </citation>
    <scope>NUCLEOTIDE SEQUENCE [LARGE SCALE GENOMIC DNA]</scope>
    <source>
        <strain evidence="3 4">TF05-11AC</strain>
    </source>
</reference>
<evidence type="ECO:0000313" key="4">
    <source>
        <dbReference type="Proteomes" id="UP000261257"/>
    </source>
</evidence>
<dbReference type="EMBL" id="QSSQ01000069">
    <property type="protein sequence ID" value="RGL92309.1"/>
    <property type="molecule type" value="Genomic_DNA"/>
</dbReference>
<dbReference type="InterPro" id="IPR046240">
    <property type="entry name" value="DUF6273"/>
</dbReference>
<evidence type="ECO:0000313" key="3">
    <source>
        <dbReference type="EMBL" id="RGL92309.1"/>
    </source>
</evidence>
<keyword evidence="1" id="KW-1133">Transmembrane helix</keyword>
<protein>
    <recommendedName>
        <fullName evidence="2">DUF6273 domain-containing protein</fullName>
    </recommendedName>
</protein>
<dbReference type="RefSeq" id="WP_117624346.1">
    <property type="nucleotide sequence ID" value="NZ_QRQF01000061.1"/>
</dbReference>
<proteinExistence type="predicted"/>
<feature type="transmembrane region" description="Helical" evidence="1">
    <location>
        <begin position="12"/>
        <end position="31"/>
    </location>
</feature>
<accession>A0A3E4TMI6</accession>
<feature type="domain" description="DUF6273" evidence="2">
    <location>
        <begin position="89"/>
        <end position="206"/>
    </location>
</feature>
<dbReference type="Proteomes" id="UP000261257">
    <property type="component" value="Unassembled WGS sequence"/>
</dbReference>
<keyword evidence="1" id="KW-0812">Transmembrane</keyword>
<dbReference type="AlphaFoldDB" id="A0A3E4TMI6"/>
<keyword evidence="1" id="KW-0472">Membrane</keyword>